<feature type="transmembrane region" description="Helical" evidence="1">
    <location>
        <begin position="60"/>
        <end position="80"/>
    </location>
</feature>
<sequence>MTACTDGESNPARTCGCQPSVSTEPQAFVSIRSALIFVIAFLCAAVVGVLTFLANGNVPGAVLAGLCAMGGAFLGLHLLIR</sequence>
<evidence type="ECO:0000256" key="1">
    <source>
        <dbReference type="SAM" id="Phobius"/>
    </source>
</evidence>
<accession>A0ABU1PPF7</accession>
<comment type="caution">
    <text evidence="2">The sequence shown here is derived from an EMBL/GenBank/DDBJ whole genome shotgun (WGS) entry which is preliminary data.</text>
</comment>
<evidence type="ECO:0000313" key="3">
    <source>
        <dbReference type="Proteomes" id="UP001268819"/>
    </source>
</evidence>
<organism evidence="2 3">
    <name type="scientific">Saccharothrix longispora</name>
    <dbReference type="NCBI Taxonomy" id="33920"/>
    <lineage>
        <taxon>Bacteria</taxon>
        <taxon>Bacillati</taxon>
        <taxon>Actinomycetota</taxon>
        <taxon>Actinomycetes</taxon>
        <taxon>Pseudonocardiales</taxon>
        <taxon>Pseudonocardiaceae</taxon>
        <taxon>Saccharothrix</taxon>
    </lineage>
</organism>
<keyword evidence="1" id="KW-0812">Transmembrane</keyword>
<dbReference type="RefSeq" id="WP_344960410.1">
    <property type="nucleotide sequence ID" value="NZ_BAAAXB010000001.1"/>
</dbReference>
<proteinExistence type="predicted"/>
<feature type="transmembrane region" description="Helical" evidence="1">
    <location>
        <begin position="34"/>
        <end position="54"/>
    </location>
</feature>
<evidence type="ECO:0000313" key="2">
    <source>
        <dbReference type="EMBL" id="MDR6592518.1"/>
    </source>
</evidence>
<dbReference type="Proteomes" id="UP001268819">
    <property type="component" value="Unassembled WGS sequence"/>
</dbReference>
<keyword evidence="1" id="KW-0472">Membrane</keyword>
<protein>
    <submittedName>
        <fullName evidence="2">Glycerol uptake facilitator-like aquaporin</fullName>
    </submittedName>
</protein>
<keyword evidence="3" id="KW-1185">Reference proteome</keyword>
<dbReference type="EMBL" id="JAVDSG010000001">
    <property type="protein sequence ID" value="MDR6592518.1"/>
    <property type="molecule type" value="Genomic_DNA"/>
</dbReference>
<keyword evidence="1" id="KW-1133">Transmembrane helix</keyword>
<name>A0ABU1PPF7_9PSEU</name>
<gene>
    <name evidence="2" type="ORF">J2S66_000902</name>
</gene>
<reference evidence="2 3" key="1">
    <citation type="submission" date="2023-07" db="EMBL/GenBank/DDBJ databases">
        <title>Sequencing the genomes of 1000 actinobacteria strains.</title>
        <authorList>
            <person name="Klenk H.-P."/>
        </authorList>
    </citation>
    <scope>NUCLEOTIDE SEQUENCE [LARGE SCALE GENOMIC DNA]</scope>
    <source>
        <strain evidence="2 3">DSM 43749</strain>
    </source>
</reference>